<dbReference type="SMART" id="SM00576">
    <property type="entry name" value="BTP"/>
    <property type="match status" value="1"/>
</dbReference>
<keyword evidence="7" id="KW-1185">Reference proteome</keyword>
<proteinExistence type="predicted"/>
<evidence type="ECO:0000256" key="2">
    <source>
        <dbReference type="ARBA" id="ARBA00023015"/>
    </source>
</evidence>
<evidence type="ECO:0000256" key="3">
    <source>
        <dbReference type="ARBA" id="ARBA00023163"/>
    </source>
</evidence>
<dbReference type="PANTHER" id="PTHR46338:SF21">
    <property type="entry name" value="OS02G0699900 PROTEIN"/>
    <property type="match status" value="1"/>
</dbReference>
<accession>A0AAV8CP53</accession>
<dbReference type="Gene3D" id="1.10.20.10">
    <property type="entry name" value="Histone, subunit A"/>
    <property type="match status" value="1"/>
</dbReference>
<feature type="domain" description="Bromodomain associated" evidence="5">
    <location>
        <begin position="7"/>
        <end position="83"/>
    </location>
</feature>
<dbReference type="GO" id="GO:0005669">
    <property type="term" value="C:transcription factor TFIID complex"/>
    <property type="evidence" value="ECO:0007669"/>
    <property type="project" value="InterPro"/>
</dbReference>
<dbReference type="GO" id="GO:0046982">
    <property type="term" value="F:protein heterodimerization activity"/>
    <property type="evidence" value="ECO:0007669"/>
    <property type="project" value="InterPro"/>
</dbReference>
<evidence type="ECO:0000259" key="5">
    <source>
        <dbReference type="SMART" id="SM00576"/>
    </source>
</evidence>
<evidence type="ECO:0000313" key="6">
    <source>
        <dbReference type="EMBL" id="KAJ4756579.1"/>
    </source>
</evidence>
<evidence type="ECO:0000256" key="1">
    <source>
        <dbReference type="ARBA" id="ARBA00004123"/>
    </source>
</evidence>
<keyword evidence="4" id="KW-0539">Nucleus</keyword>
<dbReference type="Pfam" id="PF07524">
    <property type="entry name" value="Bromo_TP"/>
    <property type="match status" value="1"/>
</dbReference>
<dbReference type="InterPro" id="IPR037818">
    <property type="entry name" value="TAF8"/>
</dbReference>
<dbReference type="EMBL" id="JAMFTS010000005">
    <property type="protein sequence ID" value="KAJ4756579.1"/>
    <property type="molecule type" value="Genomic_DNA"/>
</dbReference>
<name>A0AAV8CP53_9POAL</name>
<dbReference type="PANTHER" id="PTHR46338">
    <property type="entry name" value="TRANSCRIPTION INITIATION FACTOR TFIID SUBUNIT 8"/>
    <property type="match status" value="1"/>
</dbReference>
<reference evidence="6" key="1">
    <citation type="submission" date="2022-08" db="EMBL/GenBank/DDBJ databases">
        <authorList>
            <person name="Marques A."/>
        </authorList>
    </citation>
    <scope>NUCLEOTIDE SEQUENCE</scope>
    <source>
        <strain evidence="6">RhyPub2mFocal</strain>
        <tissue evidence="6">Leaves</tissue>
    </source>
</reference>
<protein>
    <submittedName>
        <fullName evidence="6">Transcription initiation factor TFIID subunit 8</fullName>
    </submittedName>
</protein>
<comment type="subcellular location">
    <subcellularLocation>
        <location evidence="1">Nucleus</location>
    </subcellularLocation>
</comment>
<keyword evidence="2" id="KW-0805">Transcription regulation</keyword>
<dbReference type="InterPro" id="IPR006565">
    <property type="entry name" value="BTP"/>
</dbReference>
<dbReference type="AlphaFoldDB" id="A0AAV8CP53"/>
<dbReference type="InterPro" id="IPR009072">
    <property type="entry name" value="Histone-fold"/>
</dbReference>
<sequence>MESPANPNFHGAIAAVSVSQICRSVGYTSVQPSALRDFSDVAIRYLLSIGRLCAASAASHNRTHCNLFDLVLSLETLSSTRGFSGGSNPTRPLLESVVLKELMAYVRIVDGIPFAKLILKERERSCSLSSSMSFAQMGMEVPVAMAHVPRWLPCFPDSWEAQKEREKEKGEKKNTVAKEVVVDGSLEGDWMEEENKLELGFSFDPGLNLLQKRERQKVKFRIRLDSNSARGKRRKNCYLAVD</sequence>
<evidence type="ECO:0000256" key="4">
    <source>
        <dbReference type="ARBA" id="ARBA00023242"/>
    </source>
</evidence>
<dbReference type="Proteomes" id="UP001140206">
    <property type="component" value="Chromosome 5"/>
</dbReference>
<comment type="caution">
    <text evidence="6">The sequence shown here is derived from an EMBL/GenBank/DDBJ whole genome shotgun (WGS) entry which is preliminary data.</text>
</comment>
<gene>
    <name evidence="6" type="ORF">LUZ62_090984</name>
</gene>
<evidence type="ECO:0000313" key="7">
    <source>
        <dbReference type="Proteomes" id="UP001140206"/>
    </source>
</evidence>
<keyword evidence="3" id="KW-0804">Transcription</keyword>
<organism evidence="6 7">
    <name type="scientific">Rhynchospora pubera</name>
    <dbReference type="NCBI Taxonomy" id="906938"/>
    <lineage>
        <taxon>Eukaryota</taxon>
        <taxon>Viridiplantae</taxon>
        <taxon>Streptophyta</taxon>
        <taxon>Embryophyta</taxon>
        <taxon>Tracheophyta</taxon>
        <taxon>Spermatophyta</taxon>
        <taxon>Magnoliopsida</taxon>
        <taxon>Liliopsida</taxon>
        <taxon>Poales</taxon>
        <taxon>Cyperaceae</taxon>
        <taxon>Cyperoideae</taxon>
        <taxon>Rhynchosporeae</taxon>
        <taxon>Rhynchospora</taxon>
    </lineage>
</organism>